<keyword evidence="1" id="KW-0812">Transmembrane</keyword>
<comment type="caution">
    <text evidence="3">The sequence shown here is derived from an EMBL/GenBank/DDBJ whole genome shotgun (WGS) entry which is preliminary data.</text>
</comment>
<proteinExistence type="predicted"/>
<dbReference type="Pfam" id="PF01478">
    <property type="entry name" value="Peptidase_A24"/>
    <property type="match status" value="1"/>
</dbReference>
<name>A0A9D2SGY7_9FIRM</name>
<protein>
    <submittedName>
        <fullName evidence="3">Prepilin peptidase</fullName>
        <ecNumber evidence="3">3.4.23.43</ecNumber>
    </submittedName>
</protein>
<gene>
    <name evidence="3" type="ORF">H9704_06525</name>
</gene>
<keyword evidence="1" id="KW-0472">Membrane</keyword>
<dbReference type="InterPro" id="IPR000045">
    <property type="entry name" value="Prepilin_IV_endopep_pep"/>
</dbReference>
<evidence type="ECO:0000259" key="2">
    <source>
        <dbReference type="Pfam" id="PF01478"/>
    </source>
</evidence>
<sequence>MIRTIFNLITALSLFLCALADIRSYRIPNRLIWIAVAFCLLGQWVSSAGGNLPCYVWESGGAGKAMKDVLAVLGRMVLAVGVSLPFHMSGMIGGGDSKIMALSVGWLGFGAGVQAIGIGLVLGAILALGKLLRHGSLARRFLYLSAYIRRTIREKKIHAYYDADRDGRDCVIPLGACICAGIFLKRMGM</sequence>
<feature type="transmembrane region" description="Helical" evidence="1">
    <location>
        <begin position="69"/>
        <end position="86"/>
    </location>
</feature>
<organism evidence="3 4">
    <name type="scientific">Candidatus Enterocloster excrementipullorum</name>
    <dbReference type="NCBI Taxonomy" id="2838559"/>
    <lineage>
        <taxon>Bacteria</taxon>
        <taxon>Bacillati</taxon>
        <taxon>Bacillota</taxon>
        <taxon>Clostridia</taxon>
        <taxon>Lachnospirales</taxon>
        <taxon>Lachnospiraceae</taxon>
        <taxon>Enterocloster</taxon>
    </lineage>
</organism>
<dbReference type="Gene3D" id="1.20.120.1220">
    <property type="match status" value="1"/>
</dbReference>
<feature type="transmembrane region" description="Helical" evidence="1">
    <location>
        <begin position="30"/>
        <end position="57"/>
    </location>
</feature>
<feature type="transmembrane region" description="Helical" evidence="1">
    <location>
        <begin position="106"/>
        <end position="132"/>
    </location>
</feature>
<dbReference type="EMBL" id="DWWT01000028">
    <property type="protein sequence ID" value="HJC05795.1"/>
    <property type="molecule type" value="Genomic_DNA"/>
</dbReference>
<dbReference type="GO" id="GO:0016020">
    <property type="term" value="C:membrane"/>
    <property type="evidence" value="ECO:0007669"/>
    <property type="project" value="InterPro"/>
</dbReference>
<dbReference type="EC" id="3.4.23.43" evidence="3"/>
<dbReference type="Proteomes" id="UP000823910">
    <property type="component" value="Unassembled WGS sequence"/>
</dbReference>
<keyword evidence="3" id="KW-0378">Hydrolase</keyword>
<keyword evidence="1" id="KW-1133">Transmembrane helix</keyword>
<reference evidence="3" key="2">
    <citation type="submission" date="2021-04" db="EMBL/GenBank/DDBJ databases">
        <authorList>
            <person name="Gilroy R."/>
        </authorList>
    </citation>
    <scope>NUCLEOTIDE SEQUENCE</scope>
    <source>
        <strain evidence="3">CHK180-15479</strain>
    </source>
</reference>
<reference evidence="3" key="1">
    <citation type="journal article" date="2021" name="PeerJ">
        <title>Extensive microbial diversity within the chicken gut microbiome revealed by metagenomics and culture.</title>
        <authorList>
            <person name="Gilroy R."/>
            <person name="Ravi A."/>
            <person name="Getino M."/>
            <person name="Pursley I."/>
            <person name="Horton D.L."/>
            <person name="Alikhan N.F."/>
            <person name="Baker D."/>
            <person name="Gharbi K."/>
            <person name="Hall N."/>
            <person name="Watson M."/>
            <person name="Adriaenssens E.M."/>
            <person name="Foster-Nyarko E."/>
            <person name="Jarju S."/>
            <person name="Secka A."/>
            <person name="Antonio M."/>
            <person name="Oren A."/>
            <person name="Chaudhuri R.R."/>
            <person name="La Ragione R."/>
            <person name="Hildebrand F."/>
            <person name="Pallen M.J."/>
        </authorList>
    </citation>
    <scope>NUCLEOTIDE SEQUENCE</scope>
    <source>
        <strain evidence="3">CHK180-15479</strain>
    </source>
</reference>
<dbReference type="AlphaFoldDB" id="A0A9D2SGY7"/>
<feature type="domain" description="Prepilin type IV endopeptidase peptidase" evidence="2">
    <location>
        <begin position="9"/>
        <end position="128"/>
    </location>
</feature>
<evidence type="ECO:0000256" key="1">
    <source>
        <dbReference type="SAM" id="Phobius"/>
    </source>
</evidence>
<evidence type="ECO:0000313" key="4">
    <source>
        <dbReference type="Proteomes" id="UP000823910"/>
    </source>
</evidence>
<evidence type="ECO:0000313" key="3">
    <source>
        <dbReference type="EMBL" id="HJC05795.1"/>
    </source>
</evidence>
<dbReference type="GO" id="GO:0004190">
    <property type="term" value="F:aspartic-type endopeptidase activity"/>
    <property type="evidence" value="ECO:0007669"/>
    <property type="project" value="UniProtKB-EC"/>
</dbReference>
<accession>A0A9D2SGY7</accession>